<keyword evidence="2" id="KW-1185">Reference proteome</keyword>
<proteinExistence type="predicted"/>
<evidence type="ECO:0000313" key="2">
    <source>
        <dbReference type="Proteomes" id="UP000199249"/>
    </source>
</evidence>
<evidence type="ECO:0000313" key="1">
    <source>
        <dbReference type="EMBL" id="SDY92838.1"/>
    </source>
</evidence>
<protein>
    <submittedName>
        <fullName evidence="1">Uncharacterized protein</fullName>
    </submittedName>
</protein>
<dbReference type="EMBL" id="FNOV01000019">
    <property type="protein sequence ID" value="SDY92838.1"/>
    <property type="molecule type" value="Genomic_DNA"/>
</dbReference>
<accession>A0A1H3NVH3</accession>
<dbReference type="STRING" id="651662.SAMN04488069_11935"/>
<dbReference type="Proteomes" id="UP000199249">
    <property type="component" value="Unassembled WGS sequence"/>
</dbReference>
<sequence length="250" mass="27904">MKKTSPEMPASNQPVYHFQHREDGSLIVVRGELSDFYGFYDIEEFAGTDQQDAAQRADVGNWKDLADFLYLEVPAEGAPRILELVAGTVDQVQDVTAQHPGPFRIPGRVPFTATDQADEYATLSDLAAEMKPQPAQYRGRIVAQGGLLRWFAFEEEMGGSGECPWEQVELSLGTYPHDSYAYHSGKRATPEQSQGYGTVTLWQQPDGAQRYYVETAPADGHAFPYIGAHTPAEVRSWYDFRFTPYAPPTV</sequence>
<dbReference type="AlphaFoldDB" id="A0A1H3NVH3"/>
<reference evidence="2" key="1">
    <citation type="submission" date="2016-10" db="EMBL/GenBank/DDBJ databases">
        <authorList>
            <person name="Varghese N."/>
            <person name="Submissions S."/>
        </authorList>
    </citation>
    <scope>NUCLEOTIDE SEQUENCE [LARGE SCALE GENOMIC DNA]</scope>
    <source>
        <strain evidence="2">CGMCC 1.8975</strain>
    </source>
</reference>
<name>A0A1H3NVH3_9BACT</name>
<gene>
    <name evidence="1" type="ORF">SAMN04488069_11935</name>
</gene>
<organism evidence="1 2">
    <name type="scientific">Hymenobacter psychrophilus</name>
    <dbReference type="NCBI Taxonomy" id="651662"/>
    <lineage>
        <taxon>Bacteria</taxon>
        <taxon>Pseudomonadati</taxon>
        <taxon>Bacteroidota</taxon>
        <taxon>Cytophagia</taxon>
        <taxon>Cytophagales</taxon>
        <taxon>Hymenobacteraceae</taxon>
        <taxon>Hymenobacter</taxon>
    </lineage>
</organism>